<sequence length="161" mass="17983">MFELPGTASGTTDFLGPRGYGKRNRDGDGEDADLSLPSRAGCFDKREVRLWPAEAAGDRSGTTMYLEDGSRLTRCCVVSFDSSGRLLERAFQIWPRKRVTEFQQLSIRCTERGMMFGFPNFASVRNGGCLWTSAIWMIMRALTCFGQVSTRSDGNVSNRLK</sequence>
<dbReference type="AlphaFoldDB" id="A0A388K3F4"/>
<proteinExistence type="predicted"/>
<evidence type="ECO:0000313" key="2">
    <source>
        <dbReference type="EMBL" id="GBG64473.1"/>
    </source>
</evidence>
<comment type="caution">
    <text evidence="2">The sequence shown here is derived from an EMBL/GenBank/DDBJ whole genome shotgun (WGS) entry which is preliminary data.</text>
</comment>
<keyword evidence="3" id="KW-1185">Reference proteome</keyword>
<dbReference type="EMBL" id="BFEA01000051">
    <property type="protein sequence ID" value="GBG64473.1"/>
    <property type="molecule type" value="Genomic_DNA"/>
</dbReference>
<evidence type="ECO:0000313" key="3">
    <source>
        <dbReference type="Proteomes" id="UP000265515"/>
    </source>
</evidence>
<accession>A0A388K3F4</accession>
<feature type="region of interest" description="Disordered" evidence="1">
    <location>
        <begin position="1"/>
        <end position="35"/>
    </location>
</feature>
<name>A0A388K3F4_CHABU</name>
<dbReference type="Gramene" id="GBG64473">
    <property type="protein sequence ID" value="GBG64473"/>
    <property type="gene ID" value="CBR_g45169"/>
</dbReference>
<dbReference type="Proteomes" id="UP000265515">
    <property type="component" value="Unassembled WGS sequence"/>
</dbReference>
<protein>
    <submittedName>
        <fullName evidence="2">Uncharacterized protein</fullName>
    </submittedName>
</protein>
<evidence type="ECO:0000256" key="1">
    <source>
        <dbReference type="SAM" id="MobiDB-lite"/>
    </source>
</evidence>
<organism evidence="2 3">
    <name type="scientific">Chara braunii</name>
    <name type="common">Braun's stonewort</name>
    <dbReference type="NCBI Taxonomy" id="69332"/>
    <lineage>
        <taxon>Eukaryota</taxon>
        <taxon>Viridiplantae</taxon>
        <taxon>Streptophyta</taxon>
        <taxon>Charophyceae</taxon>
        <taxon>Charales</taxon>
        <taxon>Characeae</taxon>
        <taxon>Chara</taxon>
    </lineage>
</organism>
<reference evidence="2 3" key="1">
    <citation type="journal article" date="2018" name="Cell">
        <title>The Chara Genome: Secondary Complexity and Implications for Plant Terrestrialization.</title>
        <authorList>
            <person name="Nishiyama T."/>
            <person name="Sakayama H."/>
            <person name="Vries J.D."/>
            <person name="Buschmann H."/>
            <person name="Saint-Marcoux D."/>
            <person name="Ullrich K.K."/>
            <person name="Haas F.B."/>
            <person name="Vanderstraeten L."/>
            <person name="Becker D."/>
            <person name="Lang D."/>
            <person name="Vosolsobe S."/>
            <person name="Rombauts S."/>
            <person name="Wilhelmsson P.K.I."/>
            <person name="Janitza P."/>
            <person name="Kern R."/>
            <person name="Heyl A."/>
            <person name="Rumpler F."/>
            <person name="Villalobos L.I.A.C."/>
            <person name="Clay J.M."/>
            <person name="Skokan R."/>
            <person name="Toyoda A."/>
            <person name="Suzuki Y."/>
            <person name="Kagoshima H."/>
            <person name="Schijlen E."/>
            <person name="Tajeshwar N."/>
            <person name="Catarino B."/>
            <person name="Hetherington A.J."/>
            <person name="Saltykova A."/>
            <person name="Bonnot C."/>
            <person name="Breuninger H."/>
            <person name="Symeonidi A."/>
            <person name="Radhakrishnan G.V."/>
            <person name="Van Nieuwerburgh F."/>
            <person name="Deforce D."/>
            <person name="Chang C."/>
            <person name="Karol K.G."/>
            <person name="Hedrich R."/>
            <person name="Ulvskov P."/>
            <person name="Glockner G."/>
            <person name="Delwiche C.F."/>
            <person name="Petrasek J."/>
            <person name="Van de Peer Y."/>
            <person name="Friml J."/>
            <person name="Beilby M."/>
            <person name="Dolan L."/>
            <person name="Kohara Y."/>
            <person name="Sugano S."/>
            <person name="Fujiyama A."/>
            <person name="Delaux P.-M."/>
            <person name="Quint M."/>
            <person name="TheiBen G."/>
            <person name="Hagemann M."/>
            <person name="Harholt J."/>
            <person name="Dunand C."/>
            <person name="Zachgo S."/>
            <person name="Langdale J."/>
            <person name="Maumus F."/>
            <person name="Straeten D.V.D."/>
            <person name="Gould S.B."/>
            <person name="Rensing S.A."/>
        </authorList>
    </citation>
    <scope>NUCLEOTIDE SEQUENCE [LARGE SCALE GENOMIC DNA]</scope>
    <source>
        <strain evidence="2 3">S276</strain>
    </source>
</reference>
<gene>
    <name evidence="2" type="ORF">CBR_g45169</name>
</gene>